<evidence type="ECO:0000256" key="1">
    <source>
        <dbReference type="ARBA" id="ARBA00000681"/>
    </source>
</evidence>
<feature type="domain" description="GH10" evidence="10">
    <location>
        <begin position="451"/>
        <end position="742"/>
    </location>
</feature>
<dbReference type="InterPro" id="IPR044846">
    <property type="entry name" value="GH10"/>
</dbReference>
<dbReference type="InterPro" id="IPR001000">
    <property type="entry name" value="GH10_dom"/>
</dbReference>
<evidence type="ECO:0000256" key="4">
    <source>
        <dbReference type="ARBA" id="ARBA00022651"/>
    </source>
</evidence>
<evidence type="ECO:0000256" key="7">
    <source>
        <dbReference type="ARBA" id="ARBA00023277"/>
    </source>
</evidence>
<keyword evidence="12" id="KW-1185">Reference proteome</keyword>
<evidence type="ECO:0000313" key="11">
    <source>
        <dbReference type="EMBL" id="MBD8039240.1"/>
    </source>
</evidence>
<dbReference type="PANTHER" id="PTHR31490:SF88">
    <property type="entry name" value="BETA-XYLANASE"/>
    <property type="match status" value="1"/>
</dbReference>
<dbReference type="SUPFAM" id="SSF51445">
    <property type="entry name" value="(Trans)glycosidases"/>
    <property type="match status" value="1"/>
</dbReference>
<dbReference type="Proteomes" id="UP000620874">
    <property type="component" value="Unassembled WGS sequence"/>
</dbReference>
<proteinExistence type="inferred from homology"/>
<evidence type="ECO:0000256" key="9">
    <source>
        <dbReference type="ARBA" id="ARBA00023326"/>
    </source>
</evidence>
<evidence type="ECO:0000256" key="8">
    <source>
        <dbReference type="ARBA" id="ARBA00023295"/>
    </source>
</evidence>
<dbReference type="SMART" id="SM00633">
    <property type="entry name" value="Glyco_10"/>
    <property type="match status" value="1"/>
</dbReference>
<dbReference type="EC" id="3.2.1.8" evidence="3"/>
<comment type="caution">
    <text evidence="11">The sequence shown here is derived from an EMBL/GenBank/DDBJ whole genome shotgun (WGS) entry which is preliminary data.</text>
</comment>
<name>A0ABR8Y4V5_9BACT</name>
<sequence>MKYTNKILLGALAVGALSGCTDDSMLPYDVGAKPESLSQYEYLNNYDVLKSYVDRTENPNFKLGIALAATDYINGDQVYSLACSNFDEMTAGNEMKYASIVSDDGTMNFSTVTSFIDAARQAGMTIYGHTLAWHSQQNLNYLNGLIADREIETEPAEPVEVEDGNFNYAVMGSYQYWSQKPEGSEASITISDKGYLTITNPEFITNNWDFQYHIADGINWVPGTDYTINMMIRSSVETSITMAAGTWSANPGLSVALTPEWTELEIPVSPGAEGSGFVMFQSGNFVGTIEVQWLKVSHLETPAATRWINLVTNGDAEGDDVSCFFATEPGVGGPNPCTIGEAGTGADGVGHAFVVHSADNPANTYDTQFFVKASQQLVAGTNYRFSMKYKADKAANSETQAHNNPGGYIHYAMLPSNPSFTTEWQDMEVTGTISAEQAGESGMNTIAFNLAVLGEANTYYFDDIAFEIEGEGDKEPLTPEEKKDTLTWAMDNWINGMMEACGGYVTTWEAANETVSGADADGDGWYDLQSATNGDPETNFYWQDYLGNEDYVPIVTKAAEKYFAEYGGNPADLKLFINDYNLESWWDGNQKLKSLIHWIEVWEANGAKIDGIGTQMHVSYILNEADQKAQEDAIVNMFELMAATGKLIKISELDMGIVEKAFGEGIKTENVTFDQQLKMAEFYQFIIDKYFEIIPAAQRYGITQWCITDSPAESGWRGGEPVGLWDLNYSRKPAYGGFANGLAGEVIAEPSASVSNE</sequence>
<dbReference type="Gene3D" id="3.20.20.80">
    <property type="entry name" value="Glycosidases"/>
    <property type="match status" value="2"/>
</dbReference>
<dbReference type="EMBL" id="JACSPP010000004">
    <property type="protein sequence ID" value="MBD8039240.1"/>
    <property type="molecule type" value="Genomic_DNA"/>
</dbReference>
<dbReference type="PANTHER" id="PTHR31490">
    <property type="entry name" value="GLYCOSYL HYDROLASE"/>
    <property type="match status" value="1"/>
</dbReference>
<dbReference type="Pfam" id="PF00331">
    <property type="entry name" value="Glyco_hydro_10"/>
    <property type="match status" value="2"/>
</dbReference>
<dbReference type="PROSITE" id="PS51257">
    <property type="entry name" value="PROKAR_LIPOPROTEIN"/>
    <property type="match status" value="1"/>
</dbReference>
<keyword evidence="9" id="KW-0624">Polysaccharide degradation</keyword>
<comment type="similarity">
    <text evidence="2">Belongs to the glycosyl hydrolase 10 (cellulase F) family.</text>
</comment>
<accession>A0ABR8Y4V5</accession>
<dbReference type="Gene3D" id="2.60.120.260">
    <property type="entry name" value="Galactose-binding domain-like"/>
    <property type="match status" value="1"/>
</dbReference>
<evidence type="ECO:0000259" key="10">
    <source>
        <dbReference type="SMART" id="SM00633"/>
    </source>
</evidence>
<keyword evidence="5" id="KW-0732">Signal</keyword>
<dbReference type="InterPro" id="IPR008979">
    <property type="entry name" value="Galactose-bd-like_sf"/>
</dbReference>
<dbReference type="InterPro" id="IPR017853">
    <property type="entry name" value="GH"/>
</dbReference>
<keyword evidence="6" id="KW-0378">Hydrolase</keyword>
<evidence type="ECO:0000313" key="12">
    <source>
        <dbReference type="Proteomes" id="UP000620874"/>
    </source>
</evidence>
<keyword evidence="7" id="KW-0119">Carbohydrate metabolism</keyword>
<protein>
    <recommendedName>
        <fullName evidence="3">endo-1,4-beta-xylanase</fullName>
        <ecNumber evidence="3">3.2.1.8</ecNumber>
    </recommendedName>
</protein>
<dbReference type="RefSeq" id="WP_191762849.1">
    <property type="nucleotide sequence ID" value="NZ_JACSPP010000004.1"/>
</dbReference>
<gene>
    <name evidence="11" type="ORF">H9625_02030</name>
</gene>
<evidence type="ECO:0000256" key="2">
    <source>
        <dbReference type="ARBA" id="ARBA00007495"/>
    </source>
</evidence>
<reference evidence="11 12" key="1">
    <citation type="submission" date="2020-08" db="EMBL/GenBank/DDBJ databases">
        <title>A Genomic Blueprint of the Chicken Gut Microbiome.</title>
        <authorList>
            <person name="Gilroy R."/>
            <person name="Ravi A."/>
            <person name="Getino M."/>
            <person name="Pursley I."/>
            <person name="Horton D.L."/>
            <person name="Alikhan N.-F."/>
            <person name="Baker D."/>
            <person name="Gharbi K."/>
            <person name="Hall N."/>
            <person name="Watson M."/>
            <person name="Adriaenssens E.M."/>
            <person name="Foster-Nyarko E."/>
            <person name="Jarju S."/>
            <person name="Secka A."/>
            <person name="Antonio M."/>
            <person name="Oren A."/>
            <person name="Chaudhuri R."/>
            <person name="La Ragione R.M."/>
            <person name="Hildebrand F."/>
            <person name="Pallen M.J."/>
        </authorList>
    </citation>
    <scope>NUCLEOTIDE SEQUENCE [LARGE SCALE GENOMIC DNA]</scope>
    <source>
        <strain evidence="11 12">Sa1CVN1</strain>
    </source>
</reference>
<evidence type="ECO:0000256" key="3">
    <source>
        <dbReference type="ARBA" id="ARBA00012590"/>
    </source>
</evidence>
<comment type="catalytic activity">
    <reaction evidence="1">
        <text>Endohydrolysis of (1-&gt;4)-beta-D-xylosidic linkages in xylans.</text>
        <dbReference type="EC" id="3.2.1.8"/>
    </reaction>
</comment>
<keyword evidence="8" id="KW-0326">Glycosidase</keyword>
<keyword evidence="4" id="KW-0858">Xylan degradation</keyword>
<evidence type="ECO:0000256" key="6">
    <source>
        <dbReference type="ARBA" id="ARBA00022801"/>
    </source>
</evidence>
<evidence type="ECO:0000256" key="5">
    <source>
        <dbReference type="ARBA" id="ARBA00022729"/>
    </source>
</evidence>
<dbReference type="SUPFAM" id="SSF49785">
    <property type="entry name" value="Galactose-binding domain-like"/>
    <property type="match status" value="2"/>
</dbReference>
<organism evidence="11 12">
    <name type="scientific">Phocaeicola intestinalis</name>
    <dbReference type="NCBI Taxonomy" id="2762212"/>
    <lineage>
        <taxon>Bacteria</taxon>
        <taxon>Pseudomonadati</taxon>
        <taxon>Bacteroidota</taxon>
        <taxon>Bacteroidia</taxon>
        <taxon>Bacteroidales</taxon>
        <taxon>Bacteroidaceae</taxon>
        <taxon>Phocaeicola</taxon>
    </lineage>
</organism>